<dbReference type="AlphaFoldDB" id="A0A6J8BD13"/>
<gene>
    <name evidence="2" type="ORF">MCOR_16021</name>
</gene>
<dbReference type="Proteomes" id="UP000507470">
    <property type="component" value="Unassembled WGS sequence"/>
</dbReference>
<name>A0A6J8BD13_MYTCO</name>
<proteinExistence type="predicted"/>
<keyword evidence="1" id="KW-0175">Coiled coil</keyword>
<dbReference type="EMBL" id="CACVKT020002809">
    <property type="protein sequence ID" value="CAC5380027.1"/>
    <property type="molecule type" value="Genomic_DNA"/>
</dbReference>
<keyword evidence="3" id="KW-1185">Reference proteome</keyword>
<evidence type="ECO:0000256" key="1">
    <source>
        <dbReference type="SAM" id="Coils"/>
    </source>
</evidence>
<protein>
    <submittedName>
        <fullName evidence="2">Uncharacterized protein</fullName>
    </submittedName>
</protein>
<reference evidence="2 3" key="1">
    <citation type="submission" date="2020-06" db="EMBL/GenBank/DDBJ databases">
        <authorList>
            <person name="Li R."/>
            <person name="Bekaert M."/>
        </authorList>
    </citation>
    <scope>NUCLEOTIDE SEQUENCE [LARGE SCALE GENOMIC DNA]</scope>
    <source>
        <strain evidence="3">wild</strain>
    </source>
</reference>
<dbReference type="PANTHER" id="PTHR31424:SF3">
    <property type="entry name" value="RING-TYPE DOMAIN-CONTAINING PROTEIN"/>
    <property type="match status" value="1"/>
</dbReference>
<accession>A0A6J8BD13</accession>
<organism evidence="2 3">
    <name type="scientific">Mytilus coruscus</name>
    <name type="common">Sea mussel</name>
    <dbReference type="NCBI Taxonomy" id="42192"/>
    <lineage>
        <taxon>Eukaryota</taxon>
        <taxon>Metazoa</taxon>
        <taxon>Spiralia</taxon>
        <taxon>Lophotrochozoa</taxon>
        <taxon>Mollusca</taxon>
        <taxon>Bivalvia</taxon>
        <taxon>Autobranchia</taxon>
        <taxon>Pteriomorphia</taxon>
        <taxon>Mytilida</taxon>
        <taxon>Mytiloidea</taxon>
        <taxon>Mytilidae</taxon>
        <taxon>Mytilinae</taxon>
        <taxon>Mytilus</taxon>
    </lineage>
</organism>
<dbReference type="OrthoDB" id="6152204at2759"/>
<evidence type="ECO:0000313" key="2">
    <source>
        <dbReference type="EMBL" id="CAC5380027.1"/>
    </source>
</evidence>
<sequence length="346" mass="39147">MPELSTIEKQLNSLKLKSDDYQKNLRFYEEANTALNKYIENQQSPLVNKGKTIPECKSRKQSTKKISILKERVNKALWFAKSFGVDLQELKVDDSAGSTHDLLKNTKPAGRYDQMPETEQDKVKSLLYVLDKFGVSDDAYHELAVYNNGLPRSYLIKQCRQDINDICTITQTPDKSPSAQLTLKETLDRLLTRHDIEVEIPVIQIKFAADGAKMSRMSNFLVLSLAVLNRGEEVMSVSGQHTLAIVDGKEDFISIQESLSDIFKDINSLLAKRNEIGYIPYQSSSGQKYLLELFLGGDMKFLLISLGLNAANANFACLYCKIEKKNRYDMSKTFTGTTISKNQLKK</sequence>
<feature type="coiled-coil region" evidence="1">
    <location>
        <begin position="4"/>
        <end position="31"/>
    </location>
</feature>
<evidence type="ECO:0000313" key="3">
    <source>
        <dbReference type="Proteomes" id="UP000507470"/>
    </source>
</evidence>
<dbReference type="PANTHER" id="PTHR31424">
    <property type="entry name" value="PROTEIN CBG23806"/>
    <property type="match status" value="1"/>
</dbReference>